<accession>A0A2I0B161</accession>
<sequence length="408" mass="45755">MGETGAAAGDGWRSEGALSGVSSCSYVWELNPYNCHRCRCLCVTEFLESDWRLVTLCRNCHTGVKSAKVCSYCFSGFRKLETGLLNCRLCSRRVHRGCIPLHHRNLSLPHLNAITFFCIDCCPIPKFRGRYVRNSGNTVSRSVFRVSLNLAQKGKFIEAKKLNDERKLREKAAEKSTSVRGNIAEKAMAATGASGLVRNALGAIHLVKKPSYAEVSIPDEELALQLHREMNGSQRISRTSCHKETSRLSVPKKVESTNSACLAVEDRCSTHHGHVDVCIENKSLMETSELFLSTSPFLQPENKALMKQIGRSNSDCPVGFSLNEKQCIQEFRDSTGDCMNIGSALTPAESSNNWSSSTISLTNCTFDDENILSEMQQKGIDVQDQHRHFQKYFRRRWNSRRILWGNES</sequence>
<gene>
    <name evidence="3" type="ORF">AXF42_Ash018825</name>
</gene>
<evidence type="ECO:0000256" key="1">
    <source>
        <dbReference type="ARBA" id="ARBA00022771"/>
    </source>
</evidence>
<keyword evidence="2" id="KW-0862">Zinc</keyword>
<dbReference type="Proteomes" id="UP000236161">
    <property type="component" value="Unassembled WGS sequence"/>
</dbReference>
<organism evidence="3 4">
    <name type="scientific">Apostasia shenzhenica</name>
    <dbReference type="NCBI Taxonomy" id="1088818"/>
    <lineage>
        <taxon>Eukaryota</taxon>
        <taxon>Viridiplantae</taxon>
        <taxon>Streptophyta</taxon>
        <taxon>Embryophyta</taxon>
        <taxon>Tracheophyta</taxon>
        <taxon>Spermatophyta</taxon>
        <taxon>Magnoliopsida</taxon>
        <taxon>Liliopsida</taxon>
        <taxon>Asparagales</taxon>
        <taxon>Orchidaceae</taxon>
        <taxon>Apostasioideae</taxon>
        <taxon>Apostasia</taxon>
    </lineage>
</organism>
<evidence type="ECO:0000313" key="4">
    <source>
        <dbReference type="Proteomes" id="UP000236161"/>
    </source>
</evidence>
<dbReference type="AlphaFoldDB" id="A0A2I0B161"/>
<dbReference type="OrthoDB" id="730111at2759"/>
<reference evidence="3 4" key="1">
    <citation type="journal article" date="2017" name="Nature">
        <title>The Apostasia genome and the evolution of orchids.</title>
        <authorList>
            <person name="Zhang G.Q."/>
            <person name="Liu K.W."/>
            <person name="Li Z."/>
            <person name="Lohaus R."/>
            <person name="Hsiao Y.Y."/>
            <person name="Niu S.C."/>
            <person name="Wang J.Y."/>
            <person name="Lin Y.C."/>
            <person name="Xu Q."/>
            <person name="Chen L.J."/>
            <person name="Yoshida K."/>
            <person name="Fujiwara S."/>
            <person name="Wang Z.W."/>
            <person name="Zhang Y.Q."/>
            <person name="Mitsuda N."/>
            <person name="Wang M."/>
            <person name="Liu G.H."/>
            <person name="Pecoraro L."/>
            <person name="Huang H.X."/>
            <person name="Xiao X.J."/>
            <person name="Lin M."/>
            <person name="Wu X.Y."/>
            <person name="Wu W.L."/>
            <person name="Chen Y.Y."/>
            <person name="Chang S.B."/>
            <person name="Sakamoto S."/>
            <person name="Ohme-Takagi M."/>
            <person name="Yagi M."/>
            <person name="Zeng S.J."/>
            <person name="Shen C.Y."/>
            <person name="Yeh C.M."/>
            <person name="Luo Y.B."/>
            <person name="Tsai W.C."/>
            <person name="Van de Peer Y."/>
            <person name="Liu Z.J."/>
        </authorList>
    </citation>
    <scope>NUCLEOTIDE SEQUENCE [LARGE SCALE GENOMIC DNA]</scope>
    <source>
        <strain evidence="4">cv. Shenzhen</strain>
        <tissue evidence="3">Stem</tissue>
    </source>
</reference>
<dbReference type="GO" id="GO:0008270">
    <property type="term" value="F:zinc ion binding"/>
    <property type="evidence" value="ECO:0007669"/>
    <property type="project" value="UniProtKB-KW"/>
</dbReference>
<dbReference type="PANTHER" id="PTHR38530">
    <property type="entry name" value="OS06G0468300 PROTEIN"/>
    <property type="match status" value="1"/>
</dbReference>
<keyword evidence="1" id="KW-0863">Zinc-finger</keyword>
<dbReference type="EMBL" id="KZ451929">
    <property type="protein sequence ID" value="PKA61537.1"/>
    <property type="molecule type" value="Genomic_DNA"/>
</dbReference>
<evidence type="ECO:0000256" key="2">
    <source>
        <dbReference type="ARBA" id="ARBA00022833"/>
    </source>
</evidence>
<proteinExistence type="predicted"/>
<keyword evidence="4" id="KW-1185">Reference proteome</keyword>
<dbReference type="InterPro" id="IPR011011">
    <property type="entry name" value="Znf_FYVE_PHD"/>
</dbReference>
<keyword evidence="1" id="KW-0479">Metal-binding</keyword>
<protein>
    <submittedName>
        <fullName evidence="3">Uncharacterized protein</fullName>
    </submittedName>
</protein>
<evidence type="ECO:0000313" key="3">
    <source>
        <dbReference type="EMBL" id="PKA61537.1"/>
    </source>
</evidence>
<dbReference type="SUPFAM" id="SSF57903">
    <property type="entry name" value="FYVE/PHD zinc finger"/>
    <property type="match status" value="1"/>
</dbReference>
<name>A0A2I0B161_9ASPA</name>
<dbReference type="STRING" id="1088818.A0A2I0B161"/>